<proteinExistence type="predicted"/>
<keyword evidence="2" id="KW-1185">Reference proteome</keyword>
<gene>
    <name evidence="1" type="ORF">ACFQDO_04550</name>
</gene>
<dbReference type="Proteomes" id="UP001596189">
    <property type="component" value="Unassembled WGS sequence"/>
</dbReference>
<organism evidence="1 2">
    <name type="scientific">Angustibacter luteus</name>
    <dbReference type="NCBI Taxonomy" id="658456"/>
    <lineage>
        <taxon>Bacteria</taxon>
        <taxon>Bacillati</taxon>
        <taxon>Actinomycetota</taxon>
        <taxon>Actinomycetes</taxon>
        <taxon>Kineosporiales</taxon>
        <taxon>Kineosporiaceae</taxon>
    </lineage>
</organism>
<protein>
    <recommendedName>
        <fullName evidence="3">DUF3237 family protein</fullName>
    </recommendedName>
</protein>
<comment type="caution">
    <text evidence="1">The sequence shown here is derived from an EMBL/GenBank/DDBJ whole genome shotgun (WGS) entry which is preliminary data.</text>
</comment>
<sequence>MRLDPLCDVTWQYDLLHELQPSERGDGRVYGQGVGTFTGRLAGQARWSNFPRLRGGFAYPDARGAIQVEGGATVLFTLTGMSSLTNGSGVHVLTFEAEDDDHRWLNDVIAVGEGSIDRERAALSMRYYVCLVDHLPGIAPPGPDGSAVAP</sequence>
<evidence type="ECO:0000313" key="2">
    <source>
        <dbReference type="Proteomes" id="UP001596189"/>
    </source>
</evidence>
<evidence type="ECO:0008006" key="3">
    <source>
        <dbReference type="Google" id="ProtNLM"/>
    </source>
</evidence>
<dbReference type="RefSeq" id="WP_345717231.1">
    <property type="nucleotide sequence ID" value="NZ_BAABFP010000005.1"/>
</dbReference>
<name>A0ABW1JB76_9ACTN</name>
<accession>A0ABW1JB76</accession>
<dbReference type="EMBL" id="JBHSRD010000002">
    <property type="protein sequence ID" value="MFC6006394.1"/>
    <property type="molecule type" value="Genomic_DNA"/>
</dbReference>
<evidence type="ECO:0000313" key="1">
    <source>
        <dbReference type="EMBL" id="MFC6006394.1"/>
    </source>
</evidence>
<reference evidence="2" key="1">
    <citation type="journal article" date="2019" name="Int. J. Syst. Evol. Microbiol.">
        <title>The Global Catalogue of Microorganisms (GCM) 10K type strain sequencing project: providing services to taxonomists for standard genome sequencing and annotation.</title>
        <authorList>
            <consortium name="The Broad Institute Genomics Platform"/>
            <consortium name="The Broad Institute Genome Sequencing Center for Infectious Disease"/>
            <person name="Wu L."/>
            <person name="Ma J."/>
        </authorList>
    </citation>
    <scope>NUCLEOTIDE SEQUENCE [LARGE SCALE GENOMIC DNA]</scope>
    <source>
        <strain evidence="2">KACC 14249</strain>
    </source>
</reference>
<dbReference type="Gene3D" id="2.40.160.20">
    <property type="match status" value="1"/>
</dbReference>